<feature type="compositionally biased region" description="Low complexity" evidence="1">
    <location>
        <begin position="105"/>
        <end position="118"/>
    </location>
</feature>
<evidence type="ECO:0000313" key="2">
    <source>
        <dbReference type="EMBL" id="BAC80096.1"/>
    </source>
</evidence>
<accession>Q7XHN7</accession>
<dbReference type="Proteomes" id="UP000000763">
    <property type="component" value="Chromosome 7"/>
</dbReference>
<proteinExistence type="predicted"/>
<reference evidence="3" key="1">
    <citation type="journal article" date="2005" name="Nature">
        <title>The map-based sequence of the rice genome.</title>
        <authorList>
            <consortium name="International rice genome sequencing project (IRGSP)"/>
            <person name="Matsumoto T."/>
            <person name="Wu J."/>
            <person name="Kanamori H."/>
            <person name="Katayose Y."/>
            <person name="Fujisawa M."/>
            <person name="Namiki N."/>
            <person name="Mizuno H."/>
            <person name="Yamamoto K."/>
            <person name="Antonio B.A."/>
            <person name="Baba T."/>
            <person name="Sakata K."/>
            <person name="Nagamura Y."/>
            <person name="Aoki H."/>
            <person name="Arikawa K."/>
            <person name="Arita K."/>
            <person name="Bito T."/>
            <person name="Chiden Y."/>
            <person name="Fujitsuka N."/>
            <person name="Fukunaka R."/>
            <person name="Hamada M."/>
            <person name="Harada C."/>
            <person name="Hayashi A."/>
            <person name="Hijishita S."/>
            <person name="Honda M."/>
            <person name="Hosokawa S."/>
            <person name="Ichikawa Y."/>
            <person name="Idonuma A."/>
            <person name="Iijima M."/>
            <person name="Ikeda M."/>
            <person name="Ikeno M."/>
            <person name="Ito K."/>
            <person name="Ito S."/>
            <person name="Ito T."/>
            <person name="Ito Y."/>
            <person name="Ito Y."/>
            <person name="Iwabuchi A."/>
            <person name="Kamiya K."/>
            <person name="Karasawa W."/>
            <person name="Kurita K."/>
            <person name="Katagiri S."/>
            <person name="Kikuta A."/>
            <person name="Kobayashi H."/>
            <person name="Kobayashi N."/>
            <person name="Machita K."/>
            <person name="Maehara T."/>
            <person name="Masukawa M."/>
            <person name="Mizubayashi T."/>
            <person name="Mukai Y."/>
            <person name="Nagasaki H."/>
            <person name="Nagata Y."/>
            <person name="Naito S."/>
            <person name="Nakashima M."/>
            <person name="Nakama Y."/>
            <person name="Nakamichi Y."/>
            <person name="Nakamura M."/>
            <person name="Meguro A."/>
            <person name="Negishi M."/>
            <person name="Ohta I."/>
            <person name="Ohta T."/>
            <person name="Okamoto M."/>
            <person name="Ono N."/>
            <person name="Saji S."/>
            <person name="Sakaguchi M."/>
            <person name="Sakai K."/>
            <person name="Shibata M."/>
            <person name="Shimokawa T."/>
            <person name="Song J."/>
            <person name="Takazaki Y."/>
            <person name="Terasawa K."/>
            <person name="Tsugane M."/>
            <person name="Tsuji K."/>
            <person name="Ueda S."/>
            <person name="Waki K."/>
            <person name="Yamagata H."/>
            <person name="Yamamoto M."/>
            <person name="Yamamoto S."/>
            <person name="Yamane H."/>
            <person name="Yoshiki S."/>
            <person name="Yoshihara R."/>
            <person name="Yukawa K."/>
            <person name="Zhong H."/>
            <person name="Yano M."/>
            <person name="Yuan Q."/>
            <person name="Ouyang S."/>
            <person name="Liu J."/>
            <person name="Jones K.M."/>
            <person name="Gansberger K."/>
            <person name="Moffat K."/>
            <person name="Hill J."/>
            <person name="Bera J."/>
            <person name="Fadrosh D."/>
            <person name="Jin S."/>
            <person name="Johri S."/>
            <person name="Kim M."/>
            <person name="Overton L."/>
            <person name="Reardon M."/>
            <person name="Tsitrin T."/>
            <person name="Vuong H."/>
            <person name="Weaver B."/>
            <person name="Ciecko A."/>
            <person name="Tallon L."/>
            <person name="Jackson J."/>
            <person name="Pai G."/>
            <person name="Aken S.V."/>
            <person name="Utterback T."/>
            <person name="Reidmuller S."/>
            <person name="Feldblyum T."/>
            <person name="Hsiao J."/>
            <person name="Zismann V."/>
            <person name="Iobst S."/>
            <person name="de Vazeille A.R."/>
            <person name="Buell C.R."/>
            <person name="Ying K."/>
            <person name="Li Y."/>
            <person name="Lu T."/>
            <person name="Huang Y."/>
            <person name="Zhao Q."/>
            <person name="Feng Q."/>
            <person name="Zhang L."/>
            <person name="Zhu J."/>
            <person name="Weng Q."/>
            <person name="Mu J."/>
            <person name="Lu Y."/>
            <person name="Fan D."/>
            <person name="Liu Y."/>
            <person name="Guan J."/>
            <person name="Zhang Y."/>
            <person name="Yu S."/>
            <person name="Liu X."/>
            <person name="Zhang Y."/>
            <person name="Hong G."/>
            <person name="Han B."/>
            <person name="Choisne N."/>
            <person name="Demange N."/>
            <person name="Orjeda G."/>
            <person name="Samain S."/>
            <person name="Cattolico L."/>
            <person name="Pelletier E."/>
            <person name="Couloux A."/>
            <person name="Segurens B."/>
            <person name="Wincker P."/>
            <person name="D'Hont A."/>
            <person name="Scarpelli C."/>
            <person name="Weissenbach J."/>
            <person name="Salanoubat M."/>
            <person name="Quetier F."/>
            <person name="Yu Y."/>
            <person name="Kim H.R."/>
            <person name="Rambo T."/>
            <person name="Currie J."/>
            <person name="Collura K."/>
            <person name="Luo M."/>
            <person name="Yang T."/>
            <person name="Ammiraju J.S.S."/>
            <person name="Engler F."/>
            <person name="Soderlund C."/>
            <person name="Wing R.A."/>
            <person name="Palmer L.E."/>
            <person name="de la Bastide M."/>
            <person name="Spiegel L."/>
            <person name="Nascimento L."/>
            <person name="Zutavern T."/>
            <person name="O'Shaughnessy A."/>
            <person name="Dike S."/>
            <person name="Dedhia N."/>
            <person name="Preston R."/>
            <person name="Balija V."/>
            <person name="McCombie W.R."/>
            <person name="Chow T."/>
            <person name="Chen H."/>
            <person name="Chung M."/>
            <person name="Chen C."/>
            <person name="Shaw J."/>
            <person name="Wu H."/>
            <person name="Hsiao K."/>
            <person name="Chao Y."/>
            <person name="Chu M."/>
            <person name="Cheng C."/>
            <person name="Hour A."/>
            <person name="Lee P."/>
            <person name="Lin S."/>
            <person name="Lin Y."/>
            <person name="Liou J."/>
            <person name="Liu S."/>
            <person name="Hsing Y."/>
            <person name="Raghuvanshi S."/>
            <person name="Mohanty A."/>
            <person name="Bharti A.K."/>
            <person name="Gaur A."/>
            <person name="Gupta V."/>
            <person name="Kumar D."/>
            <person name="Ravi V."/>
            <person name="Vij S."/>
            <person name="Kapur A."/>
            <person name="Khurana P."/>
            <person name="Khurana P."/>
            <person name="Khurana J.P."/>
            <person name="Tyagi A.K."/>
            <person name="Gaikwad K."/>
            <person name="Singh A."/>
            <person name="Dalal V."/>
            <person name="Srivastava S."/>
            <person name="Dixit A."/>
            <person name="Pal A.K."/>
            <person name="Ghazi I.A."/>
            <person name="Yadav M."/>
            <person name="Pandit A."/>
            <person name="Bhargava A."/>
            <person name="Sureshbabu K."/>
            <person name="Batra K."/>
            <person name="Sharma T.R."/>
            <person name="Mohapatra T."/>
            <person name="Singh N.K."/>
            <person name="Messing J."/>
            <person name="Nelson A.B."/>
            <person name="Fuks G."/>
            <person name="Kavchok S."/>
            <person name="Keizer G."/>
            <person name="Linton E."/>
            <person name="Llaca V."/>
            <person name="Song R."/>
            <person name="Tanyolac B."/>
            <person name="Young S."/>
            <person name="Ho-Il K."/>
            <person name="Hahn J.H."/>
            <person name="Sangsakoo G."/>
            <person name="Vanavichit A."/>
            <person name="de Mattos Luiz.A.T."/>
            <person name="Zimmer P.D."/>
            <person name="Malone G."/>
            <person name="Dellagostin O."/>
            <person name="de Oliveira A.C."/>
            <person name="Bevan M."/>
            <person name="Bancroft I."/>
            <person name="Minx P."/>
            <person name="Cordum H."/>
            <person name="Wilson R."/>
            <person name="Cheng Z."/>
            <person name="Jin W."/>
            <person name="Jiang J."/>
            <person name="Leong S.A."/>
            <person name="Iwama H."/>
            <person name="Gojobori T."/>
            <person name="Itoh T."/>
            <person name="Niimura Y."/>
            <person name="Fujii Y."/>
            <person name="Habara T."/>
            <person name="Sakai H."/>
            <person name="Sato Y."/>
            <person name="Wilson G."/>
            <person name="Kumar K."/>
            <person name="McCouch S."/>
            <person name="Juretic N."/>
            <person name="Hoen D."/>
            <person name="Wright S."/>
            <person name="Bruskiewich R."/>
            <person name="Bureau T."/>
            <person name="Miyao A."/>
            <person name="Hirochika H."/>
            <person name="Nishikawa T."/>
            <person name="Kadowaki K."/>
            <person name="Sugiura M."/>
            <person name="Burr B."/>
            <person name="Sasaki T."/>
        </authorList>
    </citation>
    <scope>NUCLEOTIDE SEQUENCE [LARGE SCALE GENOMIC DNA]</scope>
    <source>
        <strain evidence="3">cv. Nipponbare</strain>
    </source>
</reference>
<organism evidence="2 3">
    <name type="scientific">Oryza sativa subsp. japonica</name>
    <name type="common">Rice</name>
    <dbReference type="NCBI Taxonomy" id="39947"/>
    <lineage>
        <taxon>Eukaryota</taxon>
        <taxon>Viridiplantae</taxon>
        <taxon>Streptophyta</taxon>
        <taxon>Embryophyta</taxon>
        <taxon>Tracheophyta</taxon>
        <taxon>Spermatophyta</taxon>
        <taxon>Magnoliopsida</taxon>
        <taxon>Liliopsida</taxon>
        <taxon>Poales</taxon>
        <taxon>Poaceae</taxon>
        <taxon>BOP clade</taxon>
        <taxon>Oryzoideae</taxon>
        <taxon>Oryzeae</taxon>
        <taxon>Oryzinae</taxon>
        <taxon>Oryza</taxon>
        <taxon>Oryza sativa</taxon>
    </lineage>
</organism>
<dbReference type="EMBL" id="AP005246">
    <property type="protein sequence ID" value="BAC80096.1"/>
    <property type="molecule type" value="Genomic_DNA"/>
</dbReference>
<feature type="region of interest" description="Disordered" evidence="1">
    <location>
        <begin position="91"/>
        <end position="145"/>
    </location>
</feature>
<feature type="region of interest" description="Disordered" evidence="1">
    <location>
        <begin position="215"/>
        <end position="234"/>
    </location>
</feature>
<protein>
    <submittedName>
        <fullName evidence="2">Uncharacterized protein</fullName>
    </submittedName>
</protein>
<dbReference type="AlphaFoldDB" id="Q7XHN7"/>
<sequence>MQAMSGSPMSVPTQNSPFLSSSSLSYSTPLFPLSLSLRTTACAFLSPSTRCSTHSLLPSLPPLLPPPPATSARLPLPFSLSLSLTTTTVSRRRPRIELMGRRRQSSSSSSGSWSSRSGAEATDGERRTGRRWQSSSSGGRRRQIWPLSPSLSLPWKVAAATPEAADPAPPWPDLAPRRMEWRRPRRIETVVVPVVAASTMAPSFFTALADAAPSSPSLLLSDSEQPHRADGGGISGGCIDDGAVAFFTALATSLLALPSSLRRQAAPSPRP</sequence>
<evidence type="ECO:0000256" key="1">
    <source>
        <dbReference type="SAM" id="MobiDB-lite"/>
    </source>
</evidence>
<name>Q7XHN7_ORYSJ</name>
<evidence type="ECO:0000313" key="3">
    <source>
        <dbReference type="Proteomes" id="UP000000763"/>
    </source>
</evidence>
<reference evidence="3" key="2">
    <citation type="journal article" date="2008" name="Nucleic Acids Res.">
        <title>The rice annotation project database (RAP-DB): 2008 update.</title>
        <authorList>
            <consortium name="The rice annotation project (RAP)"/>
        </authorList>
    </citation>
    <scope>GENOME REANNOTATION</scope>
    <source>
        <strain evidence="3">cv. Nipponbare</strain>
    </source>
</reference>
<gene>
    <name evidence="2" type="primary">OSJNBa0061L20.106</name>
</gene>